<evidence type="ECO:0000313" key="6">
    <source>
        <dbReference type="Proteomes" id="UP000184041"/>
    </source>
</evidence>
<evidence type="ECO:0000313" key="5">
    <source>
        <dbReference type="EMBL" id="SHF51331.1"/>
    </source>
</evidence>
<gene>
    <name evidence="5" type="ORF">SAMN05443144_109147</name>
</gene>
<evidence type="ECO:0000256" key="1">
    <source>
        <dbReference type="ARBA" id="ARBA00022737"/>
    </source>
</evidence>
<name>A0A1M5C9D8_9BACT</name>
<dbReference type="InterPro" id="IPR013105">
    <property type="entry name" value="TPR_2"/>
</dbReference>
<dbReference type="EMBL" id="FQUS01000009">
    <property type="protein sequence ID" value="SHF51331.1"/>
    <property type="molecule type" value="Genomic_DNA"/>
</dbReference>
<dbReference type="InterPro" id="IPR019734">
    <property type="entry name" value="TPR_rpt"/>
</dbReference>
<dbReference type="SMART" id="SM00028">
    <property type="entry name" value="TPR"/>
    <property type="match status" value="2"/>
</dbReference>
<keyword evidence="6" id="KW-1185">Reference proteome</keyword>
<organism evidence="5 6">
    <name type="scientific">Fodinibius roseus</name>
    <dbReference type="NCBI Taxonomy" id="1194090"/>
    <lineage>
        <taxon>Bacteria</taxon>
        <taxon>Pseudomonadati</taxon>
        <taxon>Balneolota</taxon>
        <taxon>Balneolia</taxon>
        <taxon>Balneolales</taxon>
        <taxon>Balneolaceae</taxon>
        <taxon>Fodinibius</taxon>
    </lineage>
</organism>
<accession>A0A1M5C9D8</accession>
<dbReference type="OrthoDB" id="1523820at2"/>
<dbReference type="AlphaFoldDB" id="A0A1M5C9D8"/>
<dbReference type="SUPFAM" id="SSF48452">
    <property type="entry name" value="TPR-like"/>
    <property type="match status" value="1"/>
</dbReference>
<dbReference type="PROSITE" id="PS50005">
    <property type="entry name" value="TPR"/>
    <property type="match status" value="1"/>
</dbReference>
<keyword evidence="4" id="KW-0812">Transmembrane</keyword>
<reference evidence="5 6" key="1">
    <citation type="submission" date="2016-11" db="EMBL/GenBank/DDBJ databases">
        <authorList>
            <person name="Jaros S."/>
            <person name="Januszkiewicz K."/>
            <person name="Wedrychowicz H."/>
        </authorList>
    </citation>
    <scope>NUCLEOTIDE SEQUENCE [LARGE SCALE GENOMIC DNA]</scope>
    <source>
        <strain evidence="5 6">DSM 21986</strain>
    </source>
</reference>
<dbReference type="Proteomes" id="UP000184041">
    <property type="component" value="Unassembled WGS sequence"/>
</dbReference>
<sequence>MEGELDYGEVDELWRELIHDSEALRYLKTTTDTNKIKDEDHEEGIRNTNKKQPQNYWYLSAALVLIAGTFFIFQITSEATESVQAVSSIELNYYRSAEGTSGDEAISREAIELANQGNYGRAVRMIDMKLNQTDDVYTKSLLLIRSGSILYNAGRYREALSRFDRVTKKPDVNLLTREKAYWYLGNSYFQLGEPEKAKIAFQNVYELDGAYSRVAEKYLTALGEEME</sequence>
<dbReference type="InterPro" id="IPR011990">
    <property type="entry name" value="TPR-like_helical_dom_sf"/>
</dbReference>
<evidence type="ECO:0000256" key="3">
    <source>
        <dbReference type="PROSITE-ProRule" id="PRU00339"/>
    </source>
</evidence>
<dbReference type="Gene3D" id="1.25.40.10">
    <property type="entry name" value="Tetratricopeptide repeat domain"/>
    <property type="match status" value="1"/>
</dbReference>
<dbReference type="RefSeq" id="WP_084088186.1">
    <property type="nucleotide sequence ID" value="NZ_FQUS01000009.1"/>
</dbReference>
<keyword evidence="1" id="KW-0677">Repeat</keyword>
<keyword evidence="4" id="KW-0472">Membrane</keyword>
<feature type="repeat" description="TPR" evidence="3">
    <location>
        <begin position="178"/>
        <end position="211"/>
    </location>
</feature>
<keyword evidence="2 3" id="KW-0802">TPR repeat</keyword>
<dbReference type="Pfam" id="PF07719">
    <property type="entry name" value="TPR_2"/>
    <property type="match status" value="1"/>
</dbReference>
<evidence type="ECO:0000256" key="2">
    <source>
        <dbReference type="ARBA" id="ARBA00022803"/>
    </source>
</evidence>
<protein>
    <submittedName>
        <fullName evidence="5">Tetratricopeptide repeat-containing protein</fullName>
    </submittedName>
</protein>
<evidence type="ECO:0000256" key="4">
    <source>
        <dbReference type="SAM" id="Phobius"/>
    </source>
</evidence>
<proteinExistence type="predicted"/>
<feature type="transmembrane region" description="Helical" evidence="4">
    <location>
        <begin position="56"/>
        <end position="75"/>
    </location>
</feature>
<keyword evidence="4" id="KW-1133">Transmembrane helix</keyword>